<protein>
    <recommendedName>
        <fullName evidence="3">Transposase IS4-like domain-containing protein</fullName>
    </recommendedName>
</protein>
<dbReference type="EMBL" id="AYUF01000276">
    <property type="protein sequence ID" value="ETK02938.1"/>
    <property type="molecule type" value="Genomic_DNA"/>
</dbReference>
<dbReference type="SUPFAM" id="SSF53098">
    <property type="entry name" value="Ribonuclease H-like"/>
    <property type="match status" value="1"/>
</dbReference>
<proteinExistence type="predicted"/>
<gene>
    <name evidence="1" type="ORF">N425_01585</name>
</gene>
<comment type="caution">
    <text evidence="1">The sequence shown here is derived from an EMBL/GenBank/DDBJ whole genome shotgun (WGS) entry which is preliminary data.</text>
</comment>
<dbReference type="PATRIC" id="fig|1411148.3.peg.109"/>
<accession>W2C7B7</accession>
<organism evidence="1 2">
    <name type="scientific">Tannerella sp. oral taxon BU063 isolate Cell 2</name>
    <dbReference type="NCBI Taxonomy" id="1411148"/>
    <lineage>
        <taxon>Bacteria</taxon>
        <taxon>Pseudomonadati</taxon>
        <taxon>Bacteroidota</taxon>
        <taxon>Bacteroidia</taxon>
        <taxon>Bacteroidales</taxon>
        <taxon>Tannerellaceae</taxon>
        <taxon>Tannerella</taxon>
    </lineage>
</organism>
<reference evidence="1 2" key="1">
    <citation type="submission" date="2013-11" db="EMBL/GenBank/DDBJ databases">
        <title>Single cell genomics of uncultured Tannerella BU063 (oral taxon 286).</title>
        <authorList>
            <person name="Beall C.J."/>
            <person name="Campbell A.G."/>
            <person name="Griffen A.L."/>
            <person name="Podar M."/>
            <person name="Leys E.J."/>
        </authorList>
    </citation>
    <scope>NUCLEOTIDE SEQUENCE [LARGE SCALE GENOMIC DNA]</scope>
    <source>
        <strain evidence="1">Cell 2</strain>
    </source>
</reference>
<dbReference type="Proteomes" id="UP000018837">
    <property type="component" value="Unassembled WGS sequence"/>
</dbReference>
<evidence type="ECO:0008006" key="3">
    <source>
        <dbReference type="Google" id="ProtNLM"/>
    </source>
</evidence>
<feature type="non-terminal residue" evidence="1">
    <location>
        <position position="1"/>
    </location>
</feature>
<sequence length="325" mass="37401">GRCVLGYKLLLCAFFDGKTTIPFDFSLHQEKGKQGDCGLTRQQRRKAYHTKRNNGSPDFKRFQECKMSKMEVAMDMLRRGWKMGLHAKYVITDSWFTCEQLMACVRSIGKGAMHFVGLAKMGKTKYAVSGRKKNVAELIATYERERGRSCRKYKCRYIQLNGNLGDIPVRIFLIKYGRNSAWNVLLTTDTTMSFVKAFEVYQIRWNIEVMNKETKQYLGLGGYQGCDFNGQIADATLCYLTYTVMALEKRFTEYQTMGELFSDMESDLMALTLWKRVLACIEGILRVLGETLGLTPQHLMTTICGNDKEMSKILLFYESFHIPNL</sequence>
<name>W2C7B7_9BACT</name>
<dbReference type="InterPro" id="IPR012337">
    <property type="entry name" value="RNaseH-like_sf"/>
</dbReference>
<evidence type="ECO:0000313" key="2">
    <source>
        <dbReference type="Proteomes" id="UP000018837"/>
    </source>
</evidence>
<dbReference type="AlphaFoldDB" id="W2C7B7"/>
<evidence type="ECO:0000313" key="1">
    <source>
        <dbReference type="EMBL" id="ETK02938.1"/>
    </source>
</evidence>